<feature type="transmembrane region" description="Helical" evidence="1">
    <location>
        <begin position="12"/>
        <end position="33"/>
    </location>
</feature>
<evidence type="ECO:0000313" key="3">
    <source>
        <dbReference type="Proteomes" id="UP000505355"/>
    </source>
</evidence>
<keyword evidence="3" id="KW-1185">Reference proteome</keyword>
<sequence length="114" mass="12572">MSRKKTQTGQNVMIYIYLLLAFGVIAYLISGVFNGSTADQLLASGSRSTKAVIIDEKNYLPNSPVSHSFFYYYQFMLNGKTYKGCSGDHNLKPGDSILIKYAPANPDVNTPASY</sequence>
<reference evidence="2 3" key="1">
    <citation type="submission" date="2020-05" db="EMBL/GenBank/DDBJ databases">
        <title>Mucilaginibacter mali sp. nov.</title>
        <authorList>
            <person name="Kim H.S."/>
            <person name="Lee K.C."/>
            <person name="Suh M.K."/>
            <person name="Kim J.-S."/>
            <person name="Han K.-I."/>
            <person name="Eom M.K."/>
            <person name="Shin Y.K."/>
            <person name="Lee J.-S."/>
        </authorList>
    </citation>
    <scope>NUCLEOTIDE SEQUENCE [LARGE SCALE GENOMIC DNA]</scope>
    <source>
        <strain evidence="2 3">G2-14</strain>
    </source>
</reference>
<keyword evidence="1" id="KW-1133">Transmembrane helix</keyword>
<dbReference type="KEGG" id="mmab:HQ865_16235"/>
<gene>
    <name evidence="2" type="ORF">HQ865_16235</name>
</gene>
<organism evidence="2 3">
    <name type="scientific">Mucilaginibacter mali</name>
    <dbReference type="NCBI Taxonomy" id="2740462"/>
    <lineage>
        <taxon>Bacteria</taxon>
        <taxon>Pseudomonadati</taxon>
        <taxon>Bacteroidota</taxon>
        <taxon>Sphingobacteriia</taxon>
        <taxon>Sphingobacteriales</taxon>
        <taxon>Sphingobacteriaceae</taxon>
        <taxon>Mucilaginibacter</taxon>
    </lineage>
</organism>
<keyword evidence="1" id="KW-0472">Membrane</keyword>
<protein>
    <recommendedName>
        <fullName evidence="4">DUF3592 domain-containing protein</fullName>
    </recommendedName>
</protein>
<evidence type="ECO:0000313" key="2">
    <source>
        <dbReference type="EMBL" id="QKJ31239.1"/>
    </source>
</evidence>
<evidence type="ECO:0008006" key="4">
    <source>
        <dbReference type="Google" id="ProtNLM"/>
    </source>
</evidence>
<accession>A0A7D4UE51</accession>
<evidence type="ECO:0000256" key="1">
    <source>
        <dbReference type="SAM" id="Phobius"/>
    </source>
</evidence>
<dbReference type="RefSeq" id="WP_173415905.1">
    <property type="nucleotide sequence ID" value="NZ_CP054139.1"/>
</dbReference>
<dbReference type="AlphaFoldDB" id="A0A7D4UE51"/>
<proteinExistence type="predicted"/>
<name>A0A7D4UE51_9SPHI</name>
<keyword evidence="1" id="KW-0812">Transmembrane</keyword>
<dbReference type="EMBL" id="CP054139">
    <property type="protein sequence ID" value="QKJ31239.1"/>
    <property type="molecule type" value="Genomic_DNA"/>
</dbReference>
<dbReference type="Proteomes" id="UP000505355">
    <property type="component" value="Chromosome"/>
</dbReference>